<evidence type="ECO:0000256" key="1">
    <source>
        <dbReference type="SAM" id="Phobius"/>
    </source>
</evidence>
<name>A0A2U2MRI9_9BIFI</name>
<reference evidence="2 3" key="1">
    <citation type="journal article" date="2018" name="Int. J. Syst. Evol. Microbiol.">
        <title>Bifidobacterium catulorum sp. nov., a novel taxon from the faeces of the baby common marmoset (Callithrix jacchus).</title>
        <authorList>
            <person name="Modesto M."/>
            <person name="Michelini S."/>
            <person name="Oki K."/>
            <person name="Biavati B."/>
            <person name="Watanabe K."/>
            <person name="Mattarelli P."/>
        </authorList>
    </citation>
    <scope>NUCLEOTIDE SEQUENCE [LARGE SCALE GENOMIC DNA]</scope>
    <source>
        <strain evidence="2 3">MRM 8.19</strain>
    </source>
</reference>
<sequence>MIEDRDRDNGAIAEMGGAIMTGTENPRPLAGAWIMMMLKTLLVLIEVGALACQVVLLPALAAECAASDPAHAYLRVPYLALSIAVIACFEVAVAAVWRLLTMTGAGAVFSRAAFRWVDAVIWCASLAAALTLALLVHAAFVAGVGPLGLLGALFASLLGETAVALLVAVMRGLLVKATDQREELEAVI</sequence>
<feature type="transmembrane region" description="Helical" evidence="1">
    <location>
        <begin position="41"/>
        <end position="61"/>
    </location>
</feature>
<dbReference type="Proteomes" id="UP000245753">
    <property type="component" value="Unassembled WGS sequence"/>
</dbReference>
<keyword evidence="3" id="KW-1185">Reference proteome</keyword>
<organism evidence="2 3">
    <name type="scientific">Bifidobacterium catulorum</name>
    <dbReference type="NCBI Taxonomy" id="1630173"/>
    <lineage>
        <taxon>Bacteria</taxon>
        <taxon>Bacillati</taxon>
        <taxon>Actinomycetota</taxon>
        <taxon>Actinomycetes</taxon>
        <taxon>Bifidobacteriales</taxon>
        <taxon>Bifidobacteriaceae</taxon>
        <taxon>Bifidobacterium</taxon>
    </lineage>
</organism>
<keyword evidence="1" id="KW-0472">Membrane</keyword>
<keyword evidence="1" id="KW-0812">Transmembrane</keyword>
<evidence type="ECO:0000313" key="3">
    <source>
        <dbReference type="Proteomes" id="UP000245753"/>
    </source>
</evidence>
<feature type="transmembrane region" description="Helical" evidence="1">
    <location>
        <begin position="149"/>
        <end position="174"/>
    </location>
</feature>
<protein>
    <submittedName>
        <fullName evidence="2">DUF2975 domain-containing protein</fullName>
    </submittedName>
</protein>
<comment type="caution">
    <text evidence="2">The sequence shown here is derived from an EMBL/GenBank/DDBJ whole genome shotgun (WGS) entry which is preliminary data.</text>
</comment>
<dbReference type="InterPro" id="IPR021354">
    <property type="entry name" value="DUF2975"/>
</dbReference>
<dbReference type="AlphaFoldDB" id="A0A2U2MRI9"/>
<dbReference type="Pfam" id="PF11188">
    <property type="entry name" value="DUF2975"/>
    <property type="match status" value="1"/>
</dbReference>
<accession>A0A2U2MRI9</accession>
<gene>
    <name evidence="2" type="ORF">DF200_07480</name>
</gene>
<keyword evidence="1" id="KW-1133">Transmembrane helix</keyword>
<feature type="transmembrane region" description="Helical" evidence="1">
    <location>
        <begin position="120"/>
        <end position="143"/>
    </location>
</feature>
<dbReference type="EMBL" id="QFFN01000021">
    <property type="protein sequence ID" value="PWG59439.1"/>
    <property type="molecule type" value="Genomic_DNA"/>
</dbReference>
<evidence type="ECO:0000313" key="2">
    <source>
        <dbReference type="EMBL" id="PWG59439.1"/>
    </source>
</evidence>
<feature type="transmembrane region" description="Helical" evidence="1">
    <location>
        <begin position="76"/>
        <end position="100"/>
    </location>
</feature>
<proteinExistence type="predicted"/>